<accession>A0A0G2J9Z4</accession>
<dbReference type="AlphaFoldDB" id="A0A0G2J9Z4"/>
<dbReference type="EMBL" id="LCZI01000732">
    <property type="protein sequence ID" value="KKZ64836.1"/>
    <property type="molecule type" value="Genomic_DNA"/>
</dbReference>
<dbReference type="Proteomes" id="UP000034164">
    <property type="component" value="Unassembled WGS sequence"/>
</dbReference>
<evidence type="ECO:0000313" key="2">
    <source>
        <dbReference type="Proteomes" id="UP000034164"/>
    </source>
</evidence>
<dbReference type="SUPFAM" id="SSF51412">
    <property type="entry name" value="Inosine monophosphate dehydrogenase (IMPDH)"/>
    <property type="match status" value="1"/>
</dbReference>
<reference evidence="2" key="1">
    <citation type="journal article" date="2015" name="PLoS Genet.">
        <title>The dynamic genome and transcriptome of the human fungal pathogen Blastomyces and close relative Emmonsia.</title>
        <authorList>
            <person name="Munoz J.F."/>
            <person name="Gauthier G.M."/>
            <person name="Desjardins C.A."/>
            <person name="Gallo J.E."/>
            <person name="Holder J."/>
            <person name="Sullivan T.D."/>
            <person name="Marty A.J."/>
            <person name="Carmen J.C."/>
            <person name="Chen Z."/>
            <person name="Ding L."/>
            <person name="Gujja S."/>
            <person name="Magrini V."/>
            <person name="Misas E."/>
            <person name="Mitreva M."/>
            <person name="Priest M."/>
            <person name="Saif S."/>
            <person name="Whiston E.A."/>
            <person name="Young S."/>
            <person name="Zeng Q."/>
            <person name="Goldman W.E."/>
            <person name="Mardis E.R."/>
            <person name="Taylor J.W."/>
            <person name="McEwen J.G."/>
            <person name="Clay O.K."/>
            <person name="Klein B.S."/>
            <person name="Cuomo C.A."/>
        </authorList>
    </citation>
    <scope>NUCLEOTIDE SEQUENCE [LARGE SCALE GENOMIC DNA]</scope>
    <source>
        <strain evidence="2">UAMH 3008</strain>
    </source>
</reference>
<dbReference type="OrthoDB" id="2349068at2759"/>
<proteinExistence type="predicted"/>
<gene>
    <name evidence="1" type="ORF">EMCG_09262</name>
</gene>
<comment type="caution">
    <text evidence="1">The sequence shown here is derived from an EMBL/GenBank/DDBJ whole genome shotgun (WGS) entry which is preliminary data.</text>
</comment>
<dbReference type="Gene3D" id="3.20.20.70">
    <property type="entry name" value="Aldolase class I"/>
    <property type="match status" value="1"/>
</dbReference>
<dbReference type="VEuPathDB" id="FungiDB:EMCG_09262"/>
<evidence type="ECO:0008006" key="3">
    <source>
        <dbReference type="Google" id="ProtNLM"/>
    </source>
</evidence>
<evidence type="ECO:0000313" key="1">
    <source>
        <dbReference type="EMBL" id="KKZ64836.1"/>
    </source>
</evidence>
<dbReference type="PANTHER" id="PTHR32332:SF34">
    <property type="entry name" value="2-NITROPROPANE DIOXYGENASE FAMILY, PUTATIVE-RELATED"/>
    <property type="match status" value="1"/>
</dbReference>
<dbReference type="InterPro" id="IPR013785">
    <property type="entry name" value="Aldolase_TIM"/>
</dbReference>
<feature type="non-terminal residue" evidence="1">
    <location>
        <position position="104"/>
    </location>
</feature>
<sequence>MLAIASPNLAIAVTRAGGFGFIGAGFDVSNLEKLLSEAATLASSTTIPNYNKNDKPSPPLPIGIGFLNWGANLSQTLPILQKYTPAAVWLFAAPEPEPTENLAT</sequence>
<organism evidence="1 2">
    <name type="scientific">[Emmonsia] crescens</name>
    <dbReference type="NCBI Taxonomy" id="73230"/>
    <lineage>
        <taxon>Eukaryota</taxon>
        <taxon>Fungi</taxon>
        <taxon>Dikarya</taxon>
        <taxon>Ascomycota</taxon>
        <taxon>Pezizomycotina</taxon>
        <taxon>Eurotiomycetes</taxon>
        <taxon>Eurotiomycetidae</taxon>
        <taxon>Onygenales</taxon>
        <taxon>Ajellomycetaceae</taxon>
        <taxon>Emergomyces</taxon>
    </lineage>
</organism>
<name>A0A0G2J9Z4_9EURO</name>
<protein>
    <recommendedName>
        <fullName evidence="3">Nitronate monooxygenase domain-containing protein</fullName>
    </recommendedName>
</protein>
<dbReference type="PANTHER" id="PTHR32332">
    <property type="entry name" value="2-NITROPROPANE DIOXYGENASE"/>
    <property type="match status" value="1"/>
</dbReference>